<feature type="compositionally biased region" description="Polar residues" evidence="1">
    <location>
        <begin position="657"/>
        <end position="673"/>
    </location>
</feature>
<feature type="compositionally biased region" description="Basic residues" evidence="1">
    <location>
        <begin position="372"/>
        <end position="386"/>
    </location>
</feature>
<evidence type="ECO:0000313" key="3">
    <source>
        <dbReference type="Proteomes" id="UP001151760"/>
    </source>
</evidence>
<keyword evidence="3" id="KW-1185">Reference proteome</keyword>
<feature type="compositionally biased region" description="Basic and acidic residues" evidence="1">
    <location>
        <begin position="635"/>
        <end position="656"/>
    </location>
</feature>
<feature type="region of interest" description="Disordered" evidence="1">
    <location>
        <begin position="629"/>
        <end position="798"/>
    </location>
</feature>
<accession>A0ABQ4WGW0</accession>
<feature type="compositionally biased region" description="Polar residues" evidence="1">
    <location>
        <begin position="707"/>
        <end position="724"/>
    </location>
</feature>
<feature type="compositionally biased region" description="Basic and acidic residues" evidence="1">
    <location>
        <begin position="692"/>
        <end position="706"/>
    </location>
</feature>
<feature type="compositionally biased region" description="Basic and acidic residues" evidence="1">
    <location>
        <begin position="403"/>
        <end position="414"/>
    </location>
</feature>
<comment type="caution">
    <text evidence="2">The sequence shown here is derived from an EMBL/GenBank/DDBJ whole genome shotgun (WGS) entry which is preliminary data.</text>
</comment>
<dbReference type="Proteomes" id="UP001151760">
    <property type="component" value="Unassembled WGS sequence"/>
</dbReference>
<feature type="compositionally biased region" description="Basic and acidic residues" evidence="1">
    <location>
        <begin position="539"/>
        <end position="552"/>
    </location>
</feature>
<feature type="compositionally biased region" description="Basic and acidic residues" evidence="1">
    <location>
        <begin position="725"/>
        <end position="747"/>
    </location>
</feature>
<feature type="region of interest" description="Disordered" evidence="1">
    <location>
        <begin position="343"/>
        <end position="414"/>
    </location>
</feature>
<protein>
    <submittedName>
        <fullName evidence="2">Uncharacterized protein</fullName>
    </submittedName>
</protein>
<sequence>MLPRNLKNMEWNLSDPVDTPLVGSYYENWTRSKGIPVDHNSIQECLMQMRDQLRDVKNKKAYVEKCSFAWNRLGSVHKNTMAERNVPTQPPTRTYEQIVPRSQWLTIGKSNLLFNAQKIQKTPHLSDIWWTPESYQLLTKPFTAQVNVPAIYLQQFWNTMKYNEKTWVYSCQVDEQWFELSVDLLRKALVITPVIPAHPFELPPSGNIVIDFVNELGYPEPVEIVSNIRVNYVYQPWRAILTLINQCLTGKTSGKLIWEEFTQGIQTFFLHKASHNASLTNPKKKVTPLLIPYRRFSKVIIYYLASNNNIHRRPGSAVHHTGDDLYRVISVYKENHLKKVQAYQPCNKVATPNKPTTPTPVKHPTTPPPTKKPSKRKLPQKVRKGKPSFQLVDEDDEAQQESIPREEGNDPDLERAKKMSLEALQEKGEGEGHLLEEYDQGTISETTSKLHEVVGKGKAVVTEEQVAHSLIDLSKKKRTTDQFILVRRDQTSHDSTTGPSSQPEDDTSERTRLRTSRCKAIPVSDPENAHEALAGPDPEPMKEDQTRSDSGKLHVSLVGPNPKHMDDEFLATAYPKVHENLKLITDEHSQVPTAVDKYLGTKLDDALLKVLERHTADLIEKYSVLPGPESIQNQESEKSPKEIIIIKKEQGEEKQDSTYSIRSTDKAGSNQGRSTKRRRSDSAASGSAQPPPKDDDQSSKKPRESDASATKQHPALTSTGWQITDTRDAGADSSMHRSDPESEHSEQSSDDIPMQDEGHVSDLEDTDNAHIPKVSTTTWFKPIPEGERPATPEPEWTIPPNDFPEPENNWANTYATTYQVPAENKLQRKTYDIGSFIKWFCRRTGKKKLCKADLEGPAFNLVKAFHKNSVFLQYQMDECHKLLTNKVDLGNPEGHQILRNIYEPLPLGGPPGQVTIQPQFFFNKDLDYLLTGDKERKIALSISKLKAARYLDFGLEELVPSLWVESERDYDISAAYGITHWWFRRKEFYINKHSEPSDREAVRSQMRILSVISVKVFEKYGYNYLREIILRRADYQEYKISEKDFKNLHPNDFEDLFLLNIQEKLNHLPKTDKTSLHTAVNMWIRNLVIRNRVGDLQLGIESYQTKINLERPNWDAANYYFKEDYTIVPKPRAVVYRDRNDQRKLMRLNELHKFSDGTLTRVMEKLDHMVKDFHLFEYNKGMETRKWSEDDKRRSKDFITAIEKRLQIRRIFRSLESFVGGRIRDIDYRLINRTT</sequence>
<dbReference type="EMBL" id="BQNB010008632">
    <property type="protein sequence ID" value="GJS52100.1"/>
    <property type="molecule type" value="Genomic_DNA"/>
</dbReference>
<reference evidence="2" key="1">
    <citation type="journal article" date="2022" name="Int. J. Mol. Sci.">
        <title>Draft Genome of Tanacetum Coccineum: Genomic Comparison of Closely Related Tanacetum-Family Plants.</title>
        <authorList>
            <person name="Yamashiro T."/>
            <person name="Shiraishi A."/>
            <person name="Nakayama K."/>
            <person name="Satake H."/>
        </authorList>
    </citation>
    <scope>NUCLEOTIDE SEQUENCE</scope>
</reference>
<name>A0ABQ4WGW0_9ASTR</name>
<organism evidence="2 3">
    <name type="scientific">Tanacetum coccineum</name>
    <dbReference type="NCBI Taxonomy" id="301880"/>
    <lineage>
        <taxon>Eukaryota</taxon>
        <taxon>Viridiplantae</taxon>
        <taxon>Streptophyta</taxon>
        <taxon>Embryophyta</taxon>
        <taxon>Tracheophyta</taxon>
        <taxon>Spermatophyta</taxon>
        <taxon>Magnoliopsida</taxon>
        <taxon>eudicotyledons</taxon>
        <taxon>Gunneridae</taxon>
        <taxon>Pentapetalae</taxon>
        <taxon>asterids</taxon>
        <taxon>campanulids</taxon>
        <taxon>Asterales</taxon>
        <taxon>Asteraceae</taxon>
        <taxon>Asteroideae</taxon>
        <taxon>Anthemideae</taxon>
        <taxon>Anthemidinae</taxon>
        <taxon>Tanacetum</taxon>
    </lineage>
</organism>
<reference evidence="2" key="2">
    <citation type="submission" date="2022-01" db="EMBL/GenBank/DDBJ databases">
        <authorList>
            <person name="Yamashiro T."/>
            <person name="Shiraishi A."/>
            <person name="Satake H."/>
            <person name="Nakayama K."/>
        </authorList>
    </citation>
    <scope>NUCLEOTIDE SEQUENCE</scope>
</reference>
<proteinExistence type="predicted"/>
<feature type="region of interest" description="Disordered" evidence="1">
    <location>
        <begin position="484"/>
        <end position="560"/>
    </location>
</feature>
<evidence type="ECO:0000313" key="2">
    <source>
        <dbReference type="EMBL" id="GJS52100.1"/>
    </source>
</evidence>
<feature type="compositionally biased region" description="Polar residues" evidence="1">
    <location>
        <begin position="493"/>
        <end position="502"/>
    </location>
</feature>
<gene>
    <name evidence="2" type="ORF">Tco_0625462</name>
</gene>
<feature type="compositionally biased region" description="Low complexity" evidence="1">
    <location>
        <begin position="351"/>
        <end position="364"/>
    </location>
</feature>
<evidence type="ECO:0000256" key="1">
    <source>
        <dbReference type="SAM" id="MobiDB-lite"/>
    </source>
</evidence>
<feature type="compositionally biased region" description="Basic and acidic residues" evidence="1">
    <location>
        <begin position="756"/>
        <end position="770"/>
    </location>
</feature>